<dbReference type="AlphaFoldDB" id="A0A5C8ZEC3"/>
<dbReference type="EMBL" id="VKAC01000008">
    <property type="protein sequence ID" value="TXR55521.1"/>
    <property type="molecule type" value="Genomic_DNA"/>
</dbReference>
<comment type="caution">
    <text evidence="3">The sequence shown here is derived from an EMBL/GenBank/DDBJ whole genome shotgun (WGS) entry which is preliminary data.</text>
</comment>
<evidence type="ECO:0000256" key="1">
    <source>
        <dbReference type="SAM" id="MobiDB-lite"/>
    </source>
</evidence>
<dbReference type="SMART" id="SM00894">
    <property type="entry name" value="Excalibur"/>
    <property type="match status" value="1"/>
</dbReference>
<dbReference type="InterPro" id="IPR007253">
    <property type="entry name" value="Cell_wall-bd_2"/>
</dbReference>
<dbReference type="InterPro" id="IPR051922">
    <property type="entry name" value="Bact_Sporulation_Assoc"/>
</dbReference>
<dbReference type="Pfam" id="PF04122">
    <property type="entry name" value="CW_binding_2"/>
    <property type="match status" value="3"/>
</dbReference>
<dbReference type="OrthoDB" id="4337778at2"/>
<evidence type="ECO:0000313" key="4">
    <source>
        <dbReference type="Proteomes" id="UP000321234"/>
    </source>
</evidence>
<dbReference type="Pfam" id="PF05901">
    <property type="entry name" value="Excalibur"/>
    <property type="match status" value="1"/>
</dbReference>
<feature type="region of interest" description="Disordered" evidence="1">
    <location>
        <begin position="396"/>
        <end position="420"/>
    </location>
</feature>
<sequence length="420" mass="41616">MASPRLHARADTVLGTDLGGWTVSTTTRTATTKTARGVRVAVAAGLALGGLLVAAAPAQALTTDRWWGADRFATAAAVSGKAFAGGAKGAVVVNGGSSADALAAAPLAASLHVPLLTVTGTQLPDVTRAELARLAPERVWVVGGSAVVSDDVVKQVGQLAREGVTRLQGADRYETAAMIAKDHFAGSATEVYVASGEGFADALSAGAAGAAVGAPLLLTAPGSLPGSTAAALGALQPTRITVVGGTSVVSDDVLAQLEEGRPGVVVRRVWGDDRYETAAKVVLERTETASRVLLASGANFPDALAGAALGQPLLLSRPDCLPQVTADAFASLGTESVTGLGGAGVLSDAALTGKVCAAAAPAPAPQPSPSSPPAVSTGSGVYYANCDAVRAAGKAPIRRGDPGYRSGLDSDGDGVGCERR</sequence>
<proteinExistence type="predicted"/>
<protein>
    <recommendedName>
        <fullName evidence="2">Excalibur calcium-binding domain-containing protein</fullName>
    </recommendedName>
</protein>
<accession>A0A5C8ZEC3</accession>
<dbReference type="InterPro" id="IPR008613">
    <property type="entry name" value="Excalibur_Ca-bd_domain"/>
</dbReference>
<dbReference type="Gene3D" id="3.40.50.12090">
    <property type="match status" value="2"/>
</dbReference>
<evidence type="ECO:0000259" key="2">
    <source>
        <dbReference type="SMART" id="SM00894"/>
    </source>
</evidence>
<dbReference type="PANTHER" id="PTHR30032">
    <property type="entry name" value="N-ACETYLMURAMOYL-L-ALANINE AMIDASE-RELATED"/>
    <property type="match status" value="1"/>
</dbReference>
<name>A0A5C8ZEC3_9ACTN</name>
<feature type="domain" description="Excalibur calcium-binding" evidence="2">
    <location>
        <begin position="382"/>
        <end position="418"/>
    </location>
</feature>
<dbReference type="Proteomes" id="UP000321234">
    <property type="component" value="Unassembled WGS sequence"/>
</dbReference>
<keyword evidence="4" id="KW-1185">Reference proteome</keyword>
<organism evidence="3 4">
    <name type="scientific">Quadrisphaera setariae</name>
    <dbReference type="NCBI Taxonomy" id="2593304"/>
    <lineage>
        <taxon>Bacteria</taxon>
        <taxon>Bacillati</taxon>
        <taxon>Actinomycetota</taxon>
        <taxon>Actinomycetes</taxon>
        <taxon>Kineosporiales</taxon>
        <taxon>Kineosporiaceae</taxon>
        <taxon>Quadrisphaera</taxon>
    </lineage>
</organism>
<reference evidence="3 4" key="1">
    <citation type="submission" date="2019-07" db="EMBL/GenBank/DDBJ databases">
        <title>Quadrisphaera sp. strain DD2A genome sequencing and assembly.</title>
        <authorList>
            <person name="Kim I."/>
        </authorList>
    </citation>
    <scope>NUCLEOTIDE SEQUENCE [LARGE SCALE GENOMIC DNA]</scope>
    <source>
        <strain evidence="3 4">DD2A</strain>
    </source>
</reference>
<evidence type="ECO:0000313" key="3">
    <source>
        <dbReference type="EMBL" id="TXR55521.1"/>
    </source>
</evidence>
<gene>
    <name evidence="3" type="ORF">FMM08_14570</name>
</gene>
<dbReference type="PANTHER" id="PTHR30032:SF8">
    <property type="entry name" value="GERMINATION-SPECIFIC N-ACETYLMURAMOYL-L-ALANINE AMIDASE"/>
    <property type="match status" value="1"/>
</dbReference>